<dbReference type="InterPro" id="IPR039718">
    <property type="entry name" value="Rrm1"/>
</dbReference>
<dbReference type="SUPFAM" id="SSF51998">
    <property type="entry name" value="PFL-like glycyl radical enzymes"/>
    <property type="match status" value="1"/>
</dbReference>
<protein>
    <submittedName>
        <fullName evidence="3">Ribonucleotide reductase of class Ia</fullName>
        <ecNumber evidence="3">1.17.4.1</ecNumber>
    </submittedName>
</protein>
<proteinExistence type="inferred from homology"/>
<dbReference type="PANTHER" id="PTHR11573:SF6">
    <property type="entry name" value="RIBONUCLEOSIDE-DIPHOSPHATE REDUCTASE LARGE SUBUNIT"/>
    <property type="match status" value="1"/>
</dbReference>
<dbReference type="AlphaFoldDB" id="A0A377V8L8"/>
<dbReference type="EMBL" id="UGKT01000001">
    <property type="protein sequence ID" value="STT05368.1"/>
    <property type="molecule type" value="Genomic_DNA"/>
</dbReference>
<sequence>MTPSSPIRDEFERLYTQYEQDDSIRKQRIKAVELFSLMMQERASTGRIYIQNVDHCNTHSPFDPVVAPVRQSNLCLEIALPTKPLEDVNDENGEIALCTLSAFNLGLSTASTSWKSWRCWRCVLWMRCSTIRITPSRRLNAVRMGVVRWVSA</sequence>
<dbReference type="Pfam" id="PF02867">
    <property type="entry name" value="Ribonuc_red_lgC"/>
    <property type="match status" value="1"/>
</dbReference>
<evidence type="ECO:0000313" key="3">
    <source>
        <dbReference type="EMBL" id="STT05368.1"/>
    </source>
</evidence>
<dbReference type="EC" id="1.17.4.1" evidence="3"/>
<dbReference type="PANTHER" id="PTHR11573">
    <property type="entry name" value="RIBONUCLEOSIDE-DIPHOSPHATE REDUCTASE LARGE CHAIN"/>
    <property type="match status" value="1"/>
</dbReference>
<dbReference type="GO" id="GO:0009263">
    <property type="term" value="P:deoxyribonucleotide biosynthetic process"/>
    <property type="evidence" value="ECO:0007669"/>
    <property type="project" value="TreeGrafter"/>
</dbReference>
<accession>A0A377V8L8</accession>
<keyword evidence="3" id="KW-0560">Oxidoreductase</keyword>
<dbReference type="GO" id="GO:0005524">
    <property type="term" value="F:ATP binding"/>
    <property type="evidence" value="ECO:0007669"/>
    <property type="project" value="TreeGrafter"/>
</dbReference>
<feature type="domain" description="Ribonucleotide reductase large subunit C-terminal" evidence="2">
    <location>
        <begin position="9"/>
        <end position="109"/>
    </location>
</feature>
<dbReference type="InterPro" id="IPR000788">
    <property type="entry name" value="RNR_lg_C"/>
</dbReference>
<name>A0A377V8L8_KLEPN</name>
<reference evidence="3 4" key="1">
    <citation type="submission" date="2018-06" db="EMBL/GenBank/DDBJ databases">
        <authorList>
            <consortium name="Pathogen Informatics"/>
            <person name="Doyle S."/>
        </authorList>
    </citation>
    <scope>NUCLEOTIDE SEQUENCE [LARGE SCALE GENOMIC DNA]</scope>
    <source>
        <strain evidence="3 4">NCTC13443</strain>
    </source>
</reference>
<evidence type="ECO:0000259" key="2">
    <source>
        <dbReference type="Pfam" id="PF02867"/>
    </source>
</evidence>
<organism evidence="3 4">
    <name type="scientific">Klebsiella pneumoniae</name>
    <dbReference type="NCBI Taxonomy" id="573"/>
    <lineage>
        <taxon>Bacteria</taxon>
        <taxon>Pseudomonadati</taxon>
        <taxon>Pseudomonadota</taxon>
        <taxon>Gammaproteobacteria</taxon>
        <taxon>Enterobacterales</taxon>
        <taxon>Enterobacteriaceae</taxon>
        <taxon>Klebsiella/Raoultella group</taxon>
        <taxon>Klebsiella</taxon>
        <taxon>Klebsiella pneumoniae complex</taxon>
    </lineage>
</organism>
<comment type="similarity">
    <text evidence="1">Belongs to the ribonucleoside diphosphate reductase large chain family.</text>
</comment>
<dbReference type="GO" id="GO:0004748">
    <property type="term" value="F:ribonucleoside-diphosphate reductase activity, thioredoxin disulfide as acceptor"/>
    <property type="evidence" value="ECO:0007669"/>
    <property type="project" value="UniProtKB-EC"/>
</dbReference>
<gene>
    <name evidence="3" type="primary">nrdA_3</name>
    <name evidence="3" type="ORF">NCTC13443_05303</name>
</gene>
<dbReference type="Gene3D" id="1.10.1650.20">
    <property type="match status" value="1"/>
</dbReference>
<evidence type="ECO:0000313" key="4">
    <source>
        <dbReference type="Proteomes" id="UP000255518"/>
    </source>
</evidence>
<evidence type="ECO:0000256" key="1">
    <source>
        <dbReference type="ARBA" id="ARBA00010406"/>
    </source>
</evidence>
<dbReference type="Proteomes" id="UP000255518">
    <property type="component" value="Unassembled WGS sequence"/>
</dbReference>
<dbReference type="Gene3D" id="3.20.70.20">
    <property type="match status" value="1"/>
</dbReference>
<dbReference type="GO" id="GO:0005971">
    <property type="term" value="C:ribonucleoside-diphosphate reductase complex"/>
    <property type="evidence" value="ECO:0007669"/>
    <property type="project" value="TreeGrafter"/>
</dbReference>